<evidence type="ECO:0000313" key="2">
    <source>
        <dbReference type="Proteomes" id="UP000507470"/>
    </source>
</evidence>
<proteinExistence type="predicted"/>
<dbReference type="OrthoDB" id="6156827at2759"/>
<dbReference type="PANTHER" id="PTHR33395:SF21">
    <property type="entry name" value="PERICARDIN"/>
    <property type="match status" value="1"/>
</dbReference>
<gene>
    <name evidence="1" type="ORF">MCOR_23858</name>
</gene>
<dbReference type="Proteomes" id="UP000507470">
    <property type="component" value="Unassembled WGS sequence"/>
</dbReference>
<dbReference type="GO" id="GO:0031012">
    <property type="term" value="C:extracellular matrix"/>
    <property type="evidence" value="ECO:0007669"/>
    <property type="project" value="TreeGrafter"/>
</dbReference>
<sequence>MQEVFKAIKSLKNNTSVGFNCISNEMLKHSSVNMLNCICKLFNIILKSTSFPSRWTESMMTSLFKTGDVRDPSNYRGITISSCQKDIESKSLNKNGETFKASNSFVWTDIENDHFDGTLTSEGRGMISKTLSMEQLLESLSNMKKEKKIFVSFDWSLESLCKSHVLTEVIISSTDNVMFLPRSDFTNLIQYDIKIENIFDMQTRVQCVTAVENNETGNHVMNAKIIIQFHYYREWFKASERIKYLFNRRMVRINRFKIAQKRILRAKSLRLQSFDIMMKTDCKEDFKRWNARQNSTNIKKQNT</sequence>
<dbReference type="GO" id="GO:0061343">
    <property type="term" value="P:cell adhesion involved in heart morphogenesis"/>
    <property type="evidence" value="ECO:0007669"/>
    <property type="project" value="TreeGrafter"/>
</dbReference>
<keyword evidence="2" id="KW-1185">Reference proteome</keyword>
<protein>
    <submittedName>
        <fullName evidence="1">Uncharacterized protein</fullName>
    </submittedName>
</protein>
<dbReference type="PANTHER" id="PTHR33395">
    <property type="entry name" value="TRANSCRIPTASE, PUTATIVE-RELATED-RELATED"/>
    <property type="match status" value="1"/>
</dbReference>
<organism evidence="1 2">
    <name type="scientific">Mytilus coruscus</name>
    <name type="common">Sea mussel</name>
    <dbReference type="NCBI Taxonomy" id="42192"/>
    <lineage>
        <taxon>Eukaryota</taxon>
        <taxon>Metazoa</taxon>
        <taxon>Spiralia</taxon>
        <taxon>Lophotrochozoa</taxon>
        <taxon>Mollusca</taxon>
        <taxon>Bivalvia</taxon>
        <taxon>Autobranchia</taxon>
        <taxon>Pteriomorphia</taxon>
        <taxon>Mytilida</taxon>
        <taxon>Mytiloidea</taxon>
        <taxon>Mytilidae</taxon>
        <taxon>Mytilinae</taxon>
        <taxon>Mytilus</taxon>
    </lineage>
</organism>
<dbReference type="AlphaFoldDB" id="A0A6J8BX73"/>
<accession>A0A6J8BX73</accession>
<name>A0A6J8BX73_MYTCO</name>
<dbReference type="EMBL" id="CACVKT020004197">
    <property type="protein sequence ID" value="CAC5388603.1"/>
    <property type="molecule type" value="Genomic_DNA"/>
</dbReference>
<evidence type="ECO:0000313" key="1">
    <source>
        <dbReference type="EMBL" id="CAC5388603.1"/>
    </source>
</evidence>
<reference evidence="1 2" key="1">
    <citation type="submission" date="2020-06" db="EMBL/GenBank/DDBJ databases">
        <authorList>
            <person name="Li R."/>
            <person name="Bekaert M."/>
        </authorList>
    </citation>
    <scope>NUCLEOTIDE SEQUENCE [LARGE SCALE GENOMIC DNA]</scope>
    <source>
        <strain evidence="2">wild</strain>
    </source>
</reference>
<dbReference type="GO" id="GO:0007508">
    <property type="term" value="P:larval heart development"/>
    <property type="evidence" value="ECO:0007669"/>
    <property type="project" value="TreeGrafter"/>
</dbReference>